<dbReference type="Pfam" id="PF00677">
    <property type="entry name" value="Lum_binding"/>
    <property type="match status" value="2"/>
</dbReference>
<dbReference type="CDD" id="cd00402">
    <property type="entry name" value="Riboflavin_synthase_like"/>
    <property type="match status" value="1"/>
</dbReference>
<evidence type="ECO:0000256" key="6">
    <source>
        <dbReference type="ARBA" id="ARBA00022619"/>
    </source>
</evidence>
<dbReference type="Gene3D" id="2.40.30.20">
    <property type="match status" value="2"/>
</dbReference>
<dbReference type="InterPro" id="IPR023366">
    <property type="entry name" value="ATP_synth_asu-like_sf"/>
</dbReference>
<evidence type="ECO:0000313" key="13">
    <source>
        <dbReference type="Proteomes" id="UP000229526"/>
    </source>
</evidence>
<comment type="caution">
    <text evidence="12">The sequence shown here is derived from an EMBL/GenBank/DDBJ whole genome shotgun (WGS) entry which is preliminary data.</text>
</comment>
<dbReference type="GO" id="GO:0009231">
    <property type="term" value="P:riboflavin biosynthetic process"/>
    <property type="evidence" value="ECO:0007669"/>
    <property type="project" value="UniProtKB-KW"/>
</dbReference>
<evidence type="ECO:0000259" key="11">
    <source>
        <dbReference type="PROSITE" id="PS51177"/>
    </source>
</evidence>
<accession>A0A2H0UMG7</accession>
<gene>
    <name evidence="12" type="ORF">COU11_03040</name>
</gene>
<dbReference type="PROSITE" id="PS51177">
    <property type="entry name" value="LUMAZINE_BIND"/>
    <property type="match status" value="2"/>
</dbReference>
<evidence type="ECO:0000256" key="5">
    <source>
        <dbReference type="ARBA" id="ARBA00013950"/>
    </source>
</evidence>
<evidence type="ECO:0000256" key="7">
    <source>
        <dbReference type="ARBA" id="ARBA00022679"/>
    </source>
</evidence>
<keyword evidence="7" id="KW-0808">Transferase</keyword>
<dbReference type="NCBIfam" id="TIGR00187">
    <property type="entry name" value="ribE"/>
    <property type="match status" value="1"/>
</dbReference>
<dbReference type="InterPro" id="IPR017938">
    <property type="entry name" value="Riboflavin_synthase-like_b-brl"/>
</dbReference>
<keyword evidence="8" id="KW-0677">Repeat</keyword>
<sequence length="194" mass="21363">MFTGIIKAVALIKHAEVKDGSLFLTIARPKGWRMKPGDSISTDGACLTVRSVNKKQYTVELMPETLDKTYFGKQICLQVNLEQSLRVTDRLDGHIVLGHVDAVGVIKKIANDGRAKVYTIQFPARSAALVAPKGSITVDGVSLTVTRATKTTFSVSLVEYTLNHTALGQKQIGDLVNLEFDVLAKYLYRFKHAR</sequence>
<keyword evidence="6" id="KW-0686">Riboflavin biosynthesis</keyword>
<reference evidence="13" key="1">
    <citation type="submission" date="2017-09" db="EMBL/GenBank/DDBJ databases">
        <title>Depth-based differentiation of microbial function through sediment-hosted aquifers and enrichment of novel symbionts in the deep terrestrial subsurface.</title>
        <authorList>
            <person name="Probst A.J."/>
            <person name="Ladd B."/>
            <person name="Jarett J.K."/>
            <person name="Geller-Mcgrath D.E."/>
            <person name="Sieber C.M.K."/>
            <person name="Emerson J.B."/>
            <person name="Anantharaman K."/>
            <person name="Thomas B.C."/>
            <person name="Malmstrom R."/>
            <person name="Stieglmeier M."/>
            <person name="Klingl A."/>
            <person name="Woyke T."/>
            <person name="Ryan C.M."/>
            <person name="Banfield J.F."/>
        </authorList>
    </citation>
    <scope>NUCLEOTIDE SEQUENCE [LARGE SCALE GENOMIC DNA]</scope>
</reference>
<dbReference type="PIRSF" id="PIRSF000498">
    <property type="entry name" value="Riboflavin_syn_A"/>
    <property type="match status" value="1"/>
</dbReference>
<dbReference type="GO" id="GO:0004746">
    <property type="term" value="F:riboflavin synthase activity"/>
    <property type="evidence" value="ECO:0007669"/>
    <property type="project" value="UniProtKB-UniRule"/>
</dbReference>
<dbReference type="EMBL" id="PFBD01000022">
    <property type="protein sequence ID" value="PIR86965.1"/>
    <property type="molecule type" value="Genomic_DNA"/>
</dbReference>
<dbReference type="PANTHER" id="PTHR21098">
    <property type="entry name" value="RIBOFLAVIN SYNTHASE ALPHA CHAIN"/>
    <property type="match status" value="1"/>
</dbReference>
<dbReference type="PANTHER" id="PTHR21098:SF12">
    <property type="entry name" value="RIBOFLAVIN SYNTHASE"/>
    <property type="match status" value="1"/>
</dbReference>
<dbReference type="Proteomes" id="UP000229526">
    <property type="component" value="Unassembled WGS sequence"/>
</dbReference>
<dbReference type="InterPro" id="IPR001783">
    <property type="entry name" value="Lumazine-bd"/>
</dbReference>
<proteinExistence type="predicted"/>
<dbReference type="FunFam" id="2.40.30.20:FF:000004">
    <property type="entry name" value="Riboflavin synthase, alpha subunit"/>
    <property type="match status" value="1"/>
</dbReference>
<dbReference type="EC" id="2.5.1.9" evidence="4 9"/>
<evidence type="ECO:0000256" key="4">
    <source>
        <dbReference type="ARBA" id="ARBA00012827"/>
    </source>
</evidence>
<evidence type="ECO:0000313" key="12">
    <source>
        <dbReference type="EMBL" id="PIR86965.1"/>
    </source>
</evidence>
<evidence type="ECO:0000256" key="10">
    <source>
        <dbReference type="PROSITE-ProRule" id="PRU00524"/>
    </source>
</evidence>
<dbReference type="AlphaFoldDB" id="A0A2H0UMG7"/>
<protein>
    <recommendedName>
        <fullName evidence="5 9">Riboflavin synthase</fullName>
        <ecNumber evidence="4 9">2.5.1.9</ecNumber>
    </recommendedName>
</protein>
<evidence type="ECO:0000256" key="3">
    <source>
        <dbReference type="ARBA" id="ARBA00004887"/>
    </source>
</evidence>
<evidence type="ECO:0000256" key="2">
    <source>
        <dbReference type="ARBA" id="ARBA00002803"/>
    </source>
</evidence>
<feature type="domain" description="Lumazine-binding" evidence="11">
    <location>
        <begin position="95"/>
        <end position="191"/>
    </location>
</feature>
<evidence type="ECO:0000256" key="1">
    <source>
        <dbReference type="ARBA" id="ARBA00000968"/>
    </source>
</evidence>
<comment type="catalytic activity">
    <reaction evidence="1">
        <text>2 6,7-dimethyl-8-(1-D-ribityl)lumazine + H(+) = 5-amino-6-(D-ribitylamino)uracil + riboflavin</text>
        <dbReference type="Rhea" id="RHEA:20772"/>
        <dbReference type="ChEBI" id="CHEBI:15378"/>
        <dbReference type="ChEBI" id="CHEBI:15934"/>
        <dbReference type="ChEBI" id="CHEBI:57986"/>
        <dbReference type="ChEBI" id="CHEBI:58201"/>
        <dbReference type="EC" id="2.5.1.9"/>
    </reaction>
</comment>
<dbReference type="SUPFAM" id="SSF63380">
    <property type="entry name" value="Riboflavin synthase domain-like"/>
    <property type="match status" value="2"/>
</dbReference>
<name>A0A2H0UMG7_9BACT</name>
<comment type="function">
    <text evidence="2">Catalyzes the dismutation of two molecules of 6,7-dimethyl-8-ribityllumazine, resulting in the formation of riboflavin and 5-amino-6-(D-ribitylamino)uracil.</text>
</comment>
<organism evidence="12 13">
    <name type="scientific">Candidatus Harrisonbacteria bacterium CG10_big_fil_rev_8_21_14_0_10_49_15</name>
    <dbReference type="NCBI Taxonomy" id="1974587"/>
    <lineage>
        <taxon>Bacteria</taxon>
        <taxon>Candidatus Harrisoniibacteriota</taxon>
    </lineage>
</organism>
<evidence type="ECO:0000256" key="9">
    <source>
        <dbReference type="NCBIfam" id="TIGR00187"/>
    </source>
</evidence>
<feature type="repeat" description="Lumazine-binding" evidence="10">
    <location>
        <begin position="95"/>
        <end position="191"/>
    </location>
</feature>
<dbReference type="NCBIfam" id="NF006767">
    <property type="entry name" value="PRK09289.1"/>
    <property type="match status" value="1"/>
</dbReference>
<evidence type="ECO:0000256" key="8">
    <source>
        <dbReference type="ARBA" id="ARBA00022737"/>
    </source>
</evidence>
<dbReference type="InterPro" id="IPR026017">
    <property type="entry name" value="Lumazine-bd_dom"/>
</dbReference>
<comment type="pathway">
    <text evidence="3">Cofactor biosynthesis; riboflavin biosynthesis; riboflavin from 2-hydroxy-3-oxobutyl phosphate and 5-amino-6-(D-ribitylamino)uracil: step 2/2.</text>
</comment>
<feature type="repeat" description="Lumazine-binding" evidence="10">
    <location>
        <begin position="1"/>
        <end position="94"/>
    </location>
</feature>
<feature type="domain" description="Lumazine-binding" evidence="11">
    <location>
        <begin position="1"/>
        <end position="94"/>
    </location>
</feature>